<feature type="transmembrane region" description="Helical" evidence="15">
    <location>
        <begin position="47"/>
        <end position="64"/>
    </location>
</feature>
<evidence type="ECO:0000256" key="9">
    <source>
        <dbReference type="ARBA" id="ARBA00022723"/>
    </source>
</evidence>
<evidence type="ECO:0000256" key="13">
    <source>
        <dbReference type="ARBA" id="ARBA00030934"/>
    </source>
</evidence>
<dbReference type="FunFam" id="3.30.70.100:FF:000001">
    <property type="entry name" value="ATPase copper transporting beta"/>
    <property type="match status" value="1"/>
</dbReference>
<evidence type="ECO:0000256" key="10">
    <source>
        <dbReference type="ARBA" id="ARBA00022914"/>
    </source>
</evidence>
<reference evidence="17 18" key="1">
    <citation type="submission" date="2018-07" db="EMBL/GenBank/DDBJ databases">
        <title>Freshwater and sediment microbial communities from various areas in North America, analyzing microbe dynamics in response to fracking.</title>
        <authorList>
            <person name="Lamendella R."/>
        </authorList>
    </citation>
    <scope>NUCLEOTIDE SEQUENCE [LARGE SCALE GENOMIC DNA]</scope>
    <source>
        <strain evidence="17 18">160A</strain>
    </source>
</reference>
<dbReference type="InterPro" id="IPR003457">
    <property type="entry name" value="Transprt_MerT"/>
</dbReference>
<comment type="similarity">
    <text evidence="2">Belongs to the MerT family.</text>
</comment>
<dbReference type="EMBL" id="QPIZ01000004">
    <property type="protein sequence ID" value="RCW38329.1"/>
    <property type="molecule type" value="Genomic_DNA"/>
</dbReference>
<evidence type="ECO:0000256" key="1">
    <source>
        <dbReference type="ARBA" id="ARBA00004429"/>
    </source>
</evidence>
<dbReference type="CDD" id="cd00371">
    <property type="entry name" value="HMA"/>
    <property type="match status" value="1"/>
</dbReference>
<dbReference type="InterPro" id="IPR006121">
    <property type="entry name" value="HMA_dom"/>
</dbReference>
<comment type="subcellular location">
    <subcellularLocation>
        <location evidence="1">Cell inner membrane</location>
        <topology evidence="1">Multi-pass membrane protein</topology>
    </subcellularLocation>
</comment>
<keyword evidence="7" id="KW-0997">Cell inner membrane</keyword>
<dbReference type="PROSITE" id="PS01047">
    <property type="entry name" value="HMA_1"/>
    <property type="match status" value="1"/>
</dbReference>
<evidence type="ECO:0000256" key="12">
    <source>
        <dbReference type="ARBA" id="ARBA00023136"/>
    </source>
</evidence>
<keyword evidence="11 15" id="KW-1133">Transmembrane helix</keyword>
<evidence type="ECO:0000256" key="8">
    <source>
        <dbReference type="ARBA" id="ARBA00022692"/>
    </source>
</evidence>
<evidence type="ECO:0000313" key="17">
    <source>
        <dbReference type="EMBL" id="RCW38329.1"/>
    </source>
</evidence>
<evidence type="ECO:0000256" key="14">
    <source>
        <dbReference type="ARBA" id="ARBA00045720"/>
    </source>
</evidence>
<dbReference type="Gene3D" id="3.30.70.100">
    <property type="match status" value="1"/>
</dbReference>
<dbReference type="GO" id="GO:0015097">
    <property type="term" value="F:mercury ion transmembrane transporter activity"/>
    <property type="evidence" value="ECO:0007669"/>
    <property type="project" value="InterPro"/>
</dbReference>
<dbReference type="NCBIfam" id="NF033556">
    <property type="entry name" value="MerTP_fusion"/>
    <property type="match status" value="1"/>
</dbReference>
<proteinExistence type="inferred from homology"/>
<dbReference type="SUPFAM" id="SSF55008">
    <property type="entry name" value="HMA, heavy metal-associated domain"/>
    <property type="match status" value="1"/>
</dbReference>
<evidence type="ECO:0000313" key="18">
    <source>
        <dbReference type="Proteomes" id="UP000252733"/>
    </source>
</evidence>
<keyword evidence="5" id="KW-0475">Mercuric resistance</keyword>
<evidence type="ECO:0000256" key="3">
    <source>
        <dbReference type="ARBA" id="ARBA00017053"/>
    </source>
</evidence>
<keyword evidence="10" id="KW-0476">Mercury</keyword>
<dbReference type="RefSeq" id="WP_114436517.1">
    <property type="nucleotide sequence ID" value="NZ_QPIZ01000004.1"/>
</dbReference>
<keyword evidence="6" id="KW-1003">Cell membrane</keyword>
<evidence type="ECO:0000256" key="5">
    <source>
        <dbReference type="ARBA" id="ARBA00022466"/>
    </source>
</evidence>
<evidence type="ECO:0000256" key="2">
    <source>
        <dbReference type="ARBA" id="ARBA00008224"/>
    </source>
</evidence>
<dbReference type="GO" id="GO:0046872">
    <property type="term" value="F:metal ion binding"/>
    <property type="evidence" value="ECO:0007669"/>
    <property type="project" value="UniProtKB-KW"/>
</dbReference>
<evidence type="ECO:0000256" key="11">
    <source>
        <dbReference type="ARBA" id="ARBA00022989"/>
    </source>
</evidence>
<evidence type="ECO:0000256" key="4">
    <source>
        <dbReference type="ARBA" id="ARBA00022448"/>
    </source>
</evidence>
<keyword evidence="4" id="KW-0813">Transport</keyword>
<sequence>MAFNNKRIIGAGFFSAIAASLCCITPVLALISGASGIASTFSWLEPARPYFIGITVLLLGFAWYQKLKPRTNKEIECACENEEKPNFWQSKKFLAIVTVFAALMLAFPKYAHVFYPSSDNIEVLIVDTSDVRTVTFDVEGMTCEGCALHVENDVNKLPGIIKIDAGYQEGTAKVEFDHPKVSSGKIEETINATGYKVSGIK</sequence>
<dbReference type="PROSITE" id="PS50846">
    <property type="entry name" value="HMA_2"/>
    <property type="match status" value="1"/>
</dbReference>
<dbReference type="Pfam" id="PF02411">
    <property type="entry name" value="MerT"/>
    <property type="match status" value="1"/>
</dbReference>
<keyword evidence="9" id="KW-0479">Metal-binding</keyword>
<comment type="function">
    <text evidence="14">Involved in mercury resistance. Probably transfers a mercuric ion from the periplasmic Hg(2+)-binding protein MerP to the cytoplasmic mercuric reductase MerA.</text>
</comment>
<feature type="transmembrane region" description="Helical" evidence="15">
    <location>
        <begin position="12"/>
        <end position="35"/>
    </location>
</feature>
<evidence type="ECO:0000256" key="6">
    <source>
        <dbReference type="ARBA" id="ARBA00022475"/>
    </source>
</evidence>
<protein>
    <recommendedName>
        <fullName evidence="3">Mercuric transport protein MerT</fullName>
    </recommendedName>
    <alternativeName>
        <fullName evidence="13">Mercury ion transport protein</fullName>
    </alternativeName>
</protein>
<dbReference type="Gene3D" id="1.10.287.910">
    <property type="entry name" value="bacterial mercury transporter, merf"/>
    <property type="match status" value="1"/>
</dbReference>
<dbReference type="AlphaFoldDB" id="A0A368VAY4"/>
<evidence type="ECO:0000256" key="7">
    <source>
        <dbReference type="ARBA" id="ARBA00022519"/>
    </source>
</evidence>
<dbReference type="InterPro" id="IPR036163">
    <property type="entry name" value="HMA_dom_sf"/>
</dbReference>
<organism evidence="17 18">
    <name type="scientific">Marinilabilia salmonicolor</name>
    <dbReference type="NCBI Taxonomy" id="989"/>
    <lineage>
        <taxon>Bacteria</taxon>
        <taxon>Pseudomonadati</taxon>
        <taxon>Bacteroidota</taxon>
        <taxon>Bacteroidia</taxon>
        <taxon>Marinilabiliales</taxon>
        <taxon>Marinilabiliaceae</taxon>
        <taxon>Marinilabilia</taxon>
    </lineage>
</organism>
<evidence type="ECO:0000256" key="15">
    <source>
        <dbReference type="SAM" id="Phobius"/>
    </source>
</evidence>
<dbReference type="Proteomes" id="UP000252733">
    <property type="component" value="Unassembled WGS sequence"/>
</dbReference>
<gene>
    <name evidence="17" type="ORF">DFO77_10487</name>
</gene>
<dbReference type="GO" id="GO:0005886">
    <property type="term" value="C:plasma membrane"/>
    <property type="evidence" value="ECO:0007669"/>
    <property type="project" value="UniProtKB-SubCell"/>
</dbReference>
<dbReference type="InterPro" id="IPR017969">
    <property type="entry name" value="Heavy-metal-associated_CS"/>
</dbReference>
<evidence type="ECO:0000259" key="16">
    <source>
        <dbReference type="PROSITE" id="PS50846"/>
    </source>
</evidence>
<dbReference type="Pfam" id="PF00403">
    <property type="entry name" value="HMA"/>
    <property type="match status" value="1"/>
</dbReference>
<keyword evidence="8 15" id="KW-0812">Transmembrane</keyword>
<name>A0A368VAY4_9BACT</name>
<feature type="transmembrane region" description="Helical" evidence="15">
    <location>
        <begin position="93"/>
        <end position="111"/>
    </location>
</feature>
<keyword evidence="18" id="KW-1185">Reference proteome</keyword>
<feature type="domain" description="HMA" evidence="16">
    <location>
        <begin position="132"/>
        <end position="198"/>
    </location>
</feature>
<keyword evidence="12 15" id="KW-0472">Membrane</keyword>
<comment type="caution">
    <text evidence="17">The sequence shown here is derived from an EMBL/GenBank/DDBJ whole genome shotgun (WGS) entry which is preliminary data.</text>
</comment>
<accession>A0A368VAY4</accession>